<reference evidence="2 3" key="1">
    <citation type="submission" date="2013-03" db="EMBL/GenBank/DDBJ databases">
        <title>The Genome Sequence of Cladophialophora psammophila CBS 110553.</title>
        <authorList>
            <consortium name="The Broad Institute Genomics Platform"/>
            <person name="Cuomo C."/>
            <person name="de Hoog S."/>
            <person name="Gorbushina A."/>
            <person name="Walker B."/>
            <person name="Young S.K."/>
            <person name="Zeng Q."/>
            <person name="Gargeya S."/>
            <person name="Fitzgerald M."/>
            <person name="Haas B."/>
            <person name="Abouelleil A."/>
            <person name="Allen A.W."/>
            <person name="Alvarado L."/>
            <person name="Arachchi H.M."/>
            <person name="Berlin A.M."/>
            <person name="Chapman S.B."/>
            <person name="Gainer-Dewar J."/>
            <person name="Goldberg J."/>
            <person name="Griggs A."/>
            <person name="Gujja S."/>
            <person name="Hansen M."/>
            <person name="Howarth C."/>
            <person name="Imamovic A."/>
            <person name="Ireland A."/>
            <person name="Larimer J."/>
            <person name="McCowan C."/>
            <person name="Murphy C."/>
            <person name="Pearson M."/>
            <person name="Poon T.W."/>
            <person name="Priest M."/>
            <person name="Roberts A."/>
            <person name="Saif S."/>
            <person name="Shea T."/>
            <person name="Sisk P."/>
            <person name="Sykes S."/>
            <person name="Wortman J."/>
            <person name="Nusbaum C."/>
            <person name="Birren B."/>
        </authorList>
    </citation>
    <scope>NUCLEOTIDE SEQUENCE [LARGE SCALE GENOMIC DNA]</scope>
    <source>
        <strain evidence="2 3">CBS 110553</strain>
    </source>
</reference>
<dbReference type="InterPro" id="IPR002110">
    <property type="entry name" value="Ankyrin_rpt"/>
</dbReference>
<dbReference type="AlphaFoldDB" id="W9X106"/>
<gene>
    <name evidence="2" type="ORF">A1O5_05988</name>
</gene>
<dbReference type="OrthoDB" id="524187at2759"/>
<evidence type="ECO:0000313" key="2">
    <source>
        <dbReference type="EMBL" id="EXJ70995.1"/>
    </source>
</evidence>
<dbReference type="PROSITE" id="PS50088">
    <property type="entry name" value="ANK_REPEAT"/>
    <property type="match status" value="1"/>
</dbReference>
<sequence>MDPGTVISVLELTQVVVKRLVEAGQTMHDAPVGLNRVINETEKLRVLLDRLSIFQKALPREQQDILDKQVSSTDCIELLKELDDLTSGKKPDNKDGDGKGEKMKLADRWWWLRRKDFVEDKVRKLQKQTEWISKRLVNEYLFEQHHQLSQNSEQVSKILELVISMSLTLNSDQSKTPRFDDNGIYSPYKAEGIAWYGQFRCKPGQDYTMPYFRDRHLLADLAWAGNWNGVTDLLGRARRDYKQNWINCTSIYKATETNKITSGFRPLHQAAWYGDKSAAESLLKEGAWRLARTVRDTHTSSEYSTPLDVARDHGWKELYDKLSPVVRRPVNHKALQTLQTRLHDLIKDTFGSHPDVHLECFILPELEILTEFDRSRIWFPLNPELRDTREGLAVHVILERNELVAVMRWGRTTRKNYRISMSGVQEIQQAVVLH</sequence>
<evidence type="ECO:0000313" key="3">
    <source>
        <dbReference type="Proteomes" id="UP000019471"/>
    </source>
</evidence>
<dbReference type="RefSeq" id="XP_007744774.1">
    <property type="nucleotide sequence ID" value="XM_007746584.1"/>
</dbReference>
<dbReference type="InterPro" id="IPR036770">
    <property type="entry name" value="Ankyrin_rpt-contain_sf"/>
</dbReference>
<dbReference type="HOGENOM" id="CLU_051523_0_0_1"/>
<dbReference type="Gene3D" id="1.25.40.20">
    <property type="entry name" value="Ankyrin repeat-containing domain"/>
    <property type="match status" value="1"/>
</dbReference>
<dbReference type="EMBL" id="AMGX01000008">
    <property type="protein sequence ID" value="EXJ70995.1"/>
    <property type="molecule type" value="Genomic_DNA"/>
</dbReference>
<keyword evidence="1" id="KW-0040">ANK repeat</keyword>
<protein>
    <submittedName>
        <fullName evidence="2">Uncharacterized protein</fullName>
    </submittedName>
</protein>
<proteinExistence type="predicted"/>
<dbReference type="GeneID" id="19190701"/>
<comment type="caution">
    <text evidence="2">The sequence shown here is derived from an EMBL/GenBank/DDBJ whole genome shotgun (WGS) entry which is preliminary data.</text>
</comment>
<organism evidence="2 3">
    <name type="scientific">Cladophialophora psammophila CBS 110553</name>
    <dbReference type="NCBI Taxonomy" id="1182543"/>
    <lineage>
        <taxon>Eukaryota</taxon>
        <taxon>Fungi</taxon>
        <taxon>Dikarya</taxon>
        <taxon>Ascomycota</taxon>
        <taxon>Pezizomycotina</taxon>
        <taxon>Eurotiomycetes</taxon>
        <taxon>Chaetothyriomycetidae</taxon>
        <taxon>Chaetothyriales</taxon>
        <taxon>Herpotrichiellaceae</taxon>
        <taxon>Cladophialophora</taxon>
    </lineage>
</organism>
<dbReference type="Proteomes" id="UP000019471">
    <property type="component" value="Unassembled WGS sequence"/>
</dbReference>
<dbReference type="PROSITE" id="PS50297">
    <property type="entry name" value="ANK_REP_REGION"/>
    <property type="match status" value="1"/>
</dbReference>
<accession>W9X106</accession>
<feature type="repeat" description="ANK" evidence="1">
    <location>
        <begin position="262"/>
        <end position="287"/>
    </location>
</feature>
<keyword evidence="3" id="KW-1185">Reference proteome</keyword>
<evidence type="ECO:0000256" key="1">
    <source>
        <dbReference type="PROSITE-ProRule" id="PRU00023"/>
    </source>
</evidence>
<name>W9X106_9EURO</name>
<dbReference type="SUPFAM" id="SSF48403">
    <property type="entry name" value="Ankyrin repeat"/>
    <property type="match status" value="1"/>
</dbReference>